<feature type="non-terminal residue" evidence="4">
    <location>
        <position position="1"/>
    </location>
</feature>
<dbReference type="CDD" id="cd05274">
    <property type="entry name" value="KR_FAS_SDR_x"/>
    <property type="match status" value="1"/>
</dbReference>
<dbReference type="PANTHER" id="PTHR43775">
    <property type="entry name" value="FATTY ACID SYNTHASE"/>
    <property type="match status" value="1"/>
</dbReference>
<dbReference type="SUPFAM" id="SSF47336">
    <property type="entry name" value="ACP-like"/>
    <property type="match status" value="1"/>
</dbReference>
<dbReference type="InterPro" id="IPR036291">
    <property type="entry name" value="NAD(P)-bd_dom_sf"/>
</dbReference>
<dbReference type="OrthoDB" id="329835at2759"/>
<sequence>EQLDEQSPAKKALLGLRLHGVQVLVVKTDVKDYDACNNSIKKIREFFHCGIRGVFHLAGILEDQLLSKLTREAFIRVCEPKIEGGWNLHEATLEDSENGTLRYFVLFSSVAGILGQPGQGNYATANGFLNGLAQYRRSQGLPVTCANWGPLGGTGMMARNKELTKATEAQGIGMLTIKQMLAAMHISIDRDRRKESQDEKKWNNQKEEGKYNKRQGYSFEESSTGVLVVNWERWFVRNPFASKTPRFALLSPKNRAGYETEIAAFKKSVLEIPNEGTKRYEFIEVRVKLLVKNVTGLEVEDINSARPLNEMGLDSMVAVELRAQLEQTMGLNVPMVFFMQGATVDDVVKKVIAVVEGTSSTADGADTNQQKSGSQGGLQILYEAPGTDSEKKAQGVFGLVAQAGASATTLAAVAEHLGKQLGCSVCAFEDPSLYGSAGTIKFETLQAMAQSYVEQLIKQFPDQQYRVGGFSFGGIVAEEMGRQLRLLGKQTPSVILVEAPSAGLCGRKKTKGEVETCAAVLLGAGVVGDKATQEWADSLMQALRDTKEDSSEARWIVVAEFLKKVGLLSRAAEQAVLKRSWEVISHEISLLDTHFLQQRSENDTLKTQHTLLLADSNKRFVIDLLELNESYNEWNKAIINGGLKKGTLKGDHWSILDKSSAKETADKIVEAVRIKK</sequence>
<name>A0A5J4WH54_9EUKA</name>
<dbReference type="PROSITE" id="PS00012">
    <property type="entry name" value="PHOSPHOPANTETHEINE"/>
    <property type="match status" value="1"/>
</dbReference>
<keyword evidence="1" id="KW-0596">Phosphopantetheine</keyword>
<dbReference type="SUPFAM" id="SSF53474">
    <property type="entry name" value="alpha/beta-Hydrolases"/>
    <property type="match status" value="1"/>
</dbReference>
<dbReference type="SMART" id="SM00822">
    <property type="entry name" value="PKS_KR"/>
    <property type="match status" value="1"/>
</dbReference>
<comment type="caution">
    <text evidence="4">The sequence shown here is derived from an EMBL/GenBank/DDBJ whole genome shotgun (WGS) entry which is preliminary data.</text>
</comment>
<dbReference type="EMBL" id="SNRW01002107">
    <property type="protein sequence ID" value="KAA6393892.1"/>
    <property type="molecule type" value="Genomic_DNA"/>
</dbReference>
<dbReference type="InterPro" id="IPR013968">
    <property type="entry name" value="PKS_KR"/>
</dbReference>
<dbReference type="PANTHER" id="PTHR43775:SF37">
    <property type="entry name" value="SI:DKEY-61P9.11"/>
    <property type="match status" value="1"/>
</dbReference>
<dbReference type="InterPro" id="IPR009081">
    <property type="entry name" value="PP-bd_ACP"/>
</dbReference>
<dbReference type="GO" id="GO:0006633">
    <property type="term" value="P:fatty acid biosynthetic process"/>
    <property type="evidence" value="ECO:0007669"/>
    <property type="project" value="TreeGrafter"/>
</dbReference>
<dbReference type="PROSITE" id="PS50075">
    <property type="entry name" value="CARRIER"/>
    <property type="match status" value="1"/>
</dbReference>
<feature type="domain" description="Carrier" evidence="3">
    <location>
        <begin position="281"/>
        <end position="355"/>
    </location>
</feature>
<dbReference type="Pfam" id="PF08659">
    <property type="entry name" value="KR"/>
    <property type="match status" value="1"/>
</dbReference>
<dbReference type="InterPro" id="IPR050091">
    <property type="entry name" value="PKS_NRPS_Biosynth_Enz"/>
</dbReference>
<dbReference type="InterPro" id="IPR020806">
    <property type="entry name" value="PKS_PP-bd"/>
</dbReference>
<evidence type="ECO:0000313" key="4">
    <source>
        <dbReference type="EMBL" id="KAA6393892.1"/>
    </source>
</evidence>
<reference evidence="4 5" key="1">
    <citation type="submission" date="2019-03" db="EMBL/GenBank/DDBJ databases">
        <title>Single cell metagenomics reveals metabolic interactions within the superorganism composed of flagellate Streblomastix strix and complex community of Bacteroidetes bacteria on its surface.</title>
        <authorList>
            <person name="Treitli S.C."/>
            <person name="Kolisko M."/>
            <person name="Husnik F."/>
            <person name="Keeling P."/>
            <person name="Hampl V."/>
        </authorList>
    </citation>
    <scope>NUCLEOTIDE SEQUENCE [LARGE SCALE GENOMIC DNA]</scope>
    <source>
        <strain evidence="4">ST1C</strain>
    </source>
</reference>
<dbReference type="Gene3D" id="3.40.50.720">
    <property type="entry name" value="NAD(P)-binding Rossmann-like Domain"/>
    <property type="match status" value="1"/>
</dbReference>
<dbReference type="Pfam" id="PF00975">
    <property type="entry name" value="Thioesterase"/>
    <property type="match status" value="1"/>
</dbReference>
<evidence type="ECO:0000259" key="3">
    <source>
        <dbReference type="PROSITE" id="PS50075"/>
    </source>
</evidence>
<dbReference type="GO" id="GO:0004312">
    <property type="term" value="F:fatty acid synthase activity"/>
    <property type="evidence" value="ECO:0007669"/>
    <property type="project" value="TreeGrafter"/>
</dbReference>
<dbReference type="InterPro" id="IPR001031">
    <property type="entry name" value="Thioesterase"/>
</dbReference>
<dbReference type="Proteomes" id="UP000324800">
    <property type="component" value="Unassembled WGS sequence"/>
</dbReference>
<dbReference type="Gene3D" id="1.10.1200.10">
    <property type="entry name" value="ACP-like"/>
    <property type="match status" value="1"/>
</dbReference>
<gene>
    <name evidence="4" type="ORF">EZS28_010584</name>
</gene>
<proteinExistence type="predicted"/>
<dbReference type="InterPro" id="IPR036736">
    <property type="entry name" value="ACP-like_sf"/>
</dbReference>
<evidence type="ECO:0000256" key="2">
    <source>
        <dbReference type="ARBA" id="ARBA00022553"/>
    </source>
</evidence>
<dbReference type="SUPFAM" id="SSF51735">
    <property type="entry name" value="NAD(P)-binding Rossmann-fold domains"/>
    <property type="match status" value="1"/>
</dbReference>
<dbReference type="Gene3D" id="3.40.50.1820">
    <property type="entry name" value="alpha/beta hydrolase"/>
    <property type="match status" value="1"/>
</dbReference>
<dbReference type="GO" id="GO:0031177">
    <property type="term" value="F:phosphopantetheine binding"/>
    <property type="evidence" value="ECO:0007669"/>
    <property type="project" value="InterPro"/>
</dbReference>
<organism evidence="4 5">
    <name type="scientific">Streblomastix strix</name>
    <dbReference type="NCBI Taxonomy" id="222440"/>
    <lineage>
        <taxon>Eukaryota</taxon>
        <taxon>Metamonada</taxon>
        <taxon>Preaxostyla</taxon>
        <taxon>Oxymonadida</taxon>
        <taxon>Streblomastigidae</taxon>
        <taxon>Streblomastix</taxon>
    </lineage>
</organism>
<dbReference type="InterPro" id="IPR057326">
    <property type="entry name" value="KR_dom"/>
</dbReference>
<evidence type="ECO:0000256" key="1">
    <source>
        <dbReference type="ARBA" id="ARBA00022450"/>
    </source>
</evidence>
<dbReference type="InterPro" id="IPR029058">
    <property type="entry name" value="AB_hydrolase_fold"/>
</dbReference>
<accession>A0A5J4WH54</accession>
<dbReference type="AlphaFoldDB" id="A0A5J4WH54"/>
<protein>
    <submittedName>
        <fullName evidence="4">Putative polyketide synthase</fullName>
    </submittedName>
</protein>
<dbReference type="SMART" id="SM00823">
    <property type="entry name" value="PKS_PP"/>
    <property type="match status" value="1"/>
</dbReference>
<dbReference type="InterPro" id="IPR006162">
    <property type="entry name" value="Ppantetheine_attach_site"/>
</dbReference>
<evidence type="ECO:0000313" key="5">
    <source>
        <dbReference type="Proteomes" id="UP000324800"/>
    </source>
</evidence>
<dbReference type="Pfam" id="PF00550">
    <property type="entry name" value="PP-binding"/>
    <property type="match status" value="1"/>
</dbReference>
<keyword evidence="2" id="KW-0597">Phosphoprotein</keyword>